<evidence type="ECO:0000313" key="2">
    <source>
        <dbReference type="Proteomes" id="UP000432015"/>
    </source>
</evidence>
<dbReference type="AlphaFoldDB" id="A0A7K1L8B2"/>
<accession>A0A7K1L8B2</accession>
<evidence type="ECO:0000313" key="1">
    <source>
        <dbReference type="EMBL" id="MUN40682.1"/>
    </source>
</evidence>
<reference evidence="1 2" key="1">
    <citation type="submission" date="2019-11" db="EMBL/GenBank/DDBJ databases">
        <authorList>
            <person name="Cao P."/>
        </authorList>
    </citation>
    <scope>NUCLEOTIDE SEQUENCE [LARGE SCALE GENOMIC DNA]</scope>
    <source>
        <strain evidence="1 2">NEAU-AAG5</strain>
    </source>
</reference>
<sequence>MREPQPGRRYADTTLLESALDLYMETVREGHTVPLTKDGELVAVIVSPEVAEAGLRALGRES</sequence>
<evidence type="ECO:0008006" key="3">
    <source>
        <dbReference type="Google" id="ProtNLM"/>
    </source>
</evidence>
<dbReference type="RefSeq" id="WP_156219820.1">
    <property type="nucleotide sequence ID" value="NZ_WOFH01000011.1"/>
</dbReference>
<gene>
    <name evidence="1" type="ORF">GNZ18_29370</name>
</gene>
<dbReference type="Proteomes" id="UP000432015">
    <property type="component" value="Unassembled WGS sequence"/>
</dbReference>
<protein>
    <recommendedName>
        <fullName evidence="3">Antitoxin</fullName>
    </recommendedName>
</protein>
<keyword evidence="2" id="KW-1185">Reference proteome</keyword>
<proteinExistence type="predicted"/>
<name>A0A7K1L8B2_9ACTN</name>
<comment type="caution">
    <text evidence="1">The sequence shown here is derived from an EMBL/GenBank/DDBJ whole genome shotgun (WGS) entry which is preliminary data.</text>
</comment>
<organism evidence="1 2">
    <name type="scientific">Actinomadura litoris</name>
    <dbReference type="NCBI Taxonomy" id="2678616"/>
    <lineage>
        <taxon>Bacteria</taxon>
        <taxon>Bacillati</taxon>
        <taxon>Actinomycetota</taxon>
        <taxon>Actinomycetes</taxon>
        <taxon>Streptosporangiales</taxon>
        <taxon>Thermomonosporaceae</taxon>
        <taxon>Actinomadura</taxon>
    </lineage>
</organism>
<dbReference type="EMBL" id="WOFH01000011">
    <property type="protein sequence ID" value="MUN40682.1"/>
    <property type="molecule type" value="Genomic_DNA"/>
</dbReference>